<dbReference type="InterPro" id="IPR018171">
    <property type="entry name" value="Pept_tRNA_hydro_CS"/>
</dbReference>
<name>A0A381PCH8_9ZZZZ</name>
<dbReference type="Gene3D" id="3.40.50.1470">
    <property type="entry name" value="Peptidyl-tRNA hydrolase"/>
    <property type="match status" value="1"/>
</dbReference>
<evidence type="ECO:0000256" key="4">
    <source>
        <dbReference type="ARBA" id="ARBA00022884"/>
    </source>
</evidence>
<evidence type="ECO:0000256" key="3">
    <source>
        <dbReference type="ARBA" id="ARBA00022801"/>
    </source>
</evidence>
<dbReference type="HAMAP" id="MF_00083">
    <property type="entry name" value="Pept_tRNA_hydro_bact"/>
    <property type="match status" value="1"/>
</dbReference>
<dbReference type="GO" id="GO:0000049">
    <property type="term" value="F:tRNA binding"/>
    <property type="evidence" value="ECO:0007669"/>
    <property type="project" value="UniProtKB-KW"/>
</dbReference>
<proteinExistence type="inferred from homology"/>
<dbReference type="Pfam" id="PF01195">
    <property type="entry name" value="Pept_tRNA_hydro"/>
    <property type="match status" value="1"/>
</dbReference>
<dbReference type="InterPro" id="IPR001328">
    <property type="entry name" value="Pept_tRNA_hydro"/>
</dbReference>
<accession>A0A381PCH8</accession>
<dbReference type="PROSITE" id="PS01196">
    <property type="entry name" value="PEPT_TRNA_HYDROL_2"/>
    <property type="match status" value="1"/>
</dbReference>
<evidence type="ECO:0000256" key="1">
    <source>
        <dbReference type="ARBA" id="ARBA00013260"/>
    </source>
</evidence>
<dbReference type="FunFam" id="3.40.50.1470:FF:000001">
    <property type="entry name" value="Peptidyl-tRNA hydrolase"/>
    <property type="match status" value="1"/>
</dbReference>
<dbReference type="EC" id="3.1.1.29" evidence="1"/>
<keyword evidence="2" id="KW-0820">tRNA-binding</keyword>
<protein>
    <recommendedName>
        <fullName evidence="1">peptidyl-tRNA hydrolase</fullName>
        <ecNumber evidence="1">3.1.1.29</ecNumber>
    </recommendedName>
</protein>
<keyword evidence="3" id="KW-0378">Hydrolase</keyword>
<dbReference type="PANTHER" id="PTHR17224">
    <property type="entry name" value="PEPTIDYL-TRNA HYDROLASE"/>
    <property type="match status" value="1"/>
</dbReference>
<dbReference type="NCBIfam" id="TIGR00447">
    <property type="entry name" value="pth"/>
    <property type="match status" value="1"/>
</dbReference>
<comment type="similarity">
    <text evidence="5">Belongs to the PTH family.</text>
</comment>
<dbReference type="AlphaFoldDB" id="A0A381PCH8"/>
<keyword evidence="4" id="KW-0694">RNA-binding</keyword>
<organism evidence="6">
    <name type="scientific">marine metagenome</name>
    <dbReference type="NCBI Taxonomy" id="408172"/>
    <lineage>
        <taxon>unclassified sequences</taxon>
        <taxon>metagenomes</taxon>
        <taxon>ecological metagenomes</taxon>
    </lineage>
</organism>
<evidence type="ECO:0000256" key="2">
    <source>
        <dbReference type="ARBA" id="ARBA00022555"/>
    </source>
</evidence>
<dbReference type="SUPFAM" id="SSF53178">
    <property type="entry name" value="Peptidyl-tRNA hydrolase-like"/>
    <property type="match status" value="1"/>
</dbReference>
<dbReference type="InterPro" id="IPR036416">
    <property type="entry name" value="Pept_tRNA_hydro_sf"/>
</dbReference>
<gene>
    <name evidence="6" type="ORF">METZ01_LOCUS17539</name>
</gene>
<dbReference type="GO" id="GO:0004045">
    <property type="term" value="F:peptidyl-tRNA hydrolase activity"/>
    <property type="evidence" value="ECO:0007669"/>
    <property type="project" value="UniProtKB-EC"/>
</dbReference>
<reference evidence="6" key="1">
    <citation type="submission" date="2018-05" db="EMBL/GenBank/DDBJ databases">
        <authorList>
            <person name="Lanie J.A."/>
            <person name="Ng W.-L."/>
            <person name="Kazmierczak K.M."/>
            <person name="Andrzejewski T.M."/>
            <person name="Davidsen T.M."/>
            <person name="Wayne K.J."/>
            <person name="Tettelin H."/>
            <person name="Glass J.I."/>
            <person name="Rusch D."/>
            <person name="Podicherti R."/>
            <person name="Tsui H.-C.T."/>
            <person name="Winkler M.E."/>
        </authorList>
    </citation>
    <scope>NUCLEOTIDE SEQUENCE</scope>
</reference>
<evidence type="ECO:0000313" key="6">
    <source>
        <dbReference type="EMBL" id="SUZ64685.1"/>
    </source>
</evidence>
<dbReference type="PANTHER" id="PTHR17224:SF1">
    <property type="entry name" value="PEPTIDYL-TRNA HYDROLASE"/>
    <property type="match status" value="1"/>
</dbReference>
<dbReference type="EMBL" id="UINC01000939">
    <property type="protein sequence ID" value="SUZ64685.1"/>
    <property type="molecule type" value="Genomic_DNA"/>
</dbReference>
<sequence>MPGILKLIVGLGNPGPQHDSNRHNAGVIFLHQLCKSYGGNLRGESKFFGEFGAINIAGNDVKLLFPSTFMNHSGKAVAAVCRFFKIEPKNALVAYDEIDFDVGIARLKEGGGHGGHNGIRDIINAFGGNRDFYRLRIGVGHPGDKSMVSNHVLSNPSRSEADLIKRVIEDAVHVMPKAVTGEWEEAMRLLHTH</sequence>
<evidence type="ECO:0000256" key="5">
    <source>
        <dbReference type="ARBA" id="ARBA00038063"/>
    </source>
</evidence>
<dbReference type="CDD" id="cd00462">
    <property type="entry name" value="PTH"/>
    <property type="match status" value="1"/>
</dbReference>